<evidence type="ECO:0000313" key="4">
    <source>
        <dbReference type="Proteomes" id="UP000000305"/>
    </source>
</evidence>
<dbReference type="GO" id="GO:0008202">
    <property type="term" value="P:steroid metabolic process"/>
    <property type="evidence" value="ECO:0000318"/>
    <property type="project" value="GO_Central"/>
</dbReference>
<proteinExistence type="inferred from homology"/>
<evidence type="ECO:0000313" key="3">
    <source>
        <dbReference type="EMBL" id="EFX85845.1"/>
    </source>
</evidence>
<dbReference type="PANTHER" id="PTHR43313:SF36">
    <property type="entry name" value="D-BETA-HYDROXYBUTYRATE DEHYDROGENASE, MITOCHONDRIAL"/>
    <property type="match status" value="1"/>
</dbReference>
<keyword evidence="4" id="KW-1185">Reference proteome</keyword>
<dbReference type="KEGG" id="dpx:DAPPUDRAFT_45200"/>
<dbReference type="AlphaFoldDB" id="E9G3X0"/>
<dbReference type="Gene3D" id="3.40.50.720">
    <property type="entry name" value="NAD(P)-binding Rossmann-like Domain"/>
    <property type="match status" value="1"/>
</dbReference>
<dbReference type="GO" id="GO:0016491">
    <property type="term" value="F:oxidoreductase activity"/>
    <property type="evidence" value="ECO:0000318"/>
    <property type="project" value="GO_Central"/>
</dbReference>
<reference evidence="3 4" key="1">
    <citation type="journal article" date="2011" name="Science">
        <title>The ecoresponsive genome of Daphnia pulex.</title>
        <authorList>
            <person name="Colbourne J.K."/>
            <person name="Pfrender M.E."/>
            <person name="Gilbert D."/>
            <person name="Thomas W.K."/>
            <person name="Tucker A."/>
            <person name="Oakley T.H."/>
            <person name="Tokishita S."/>
            <person name="Aerts A."/>
            <person name="Arnold G.J."/>
            <person name="Basu M.K."/>
            <person name="Bauer D.J."/>
            <person name="Caceres C.E."/>
            <person name="Carmel L."/>
            <person name="Casola C."/>
            <person name="Choi J.H."/>
            <person name="Detter J.C."/>
            <person name="Dong Q."/>
            <person name="Dusheyko S."/>
            <person name="Eads B.D."/>
            <person name="Frohlich T."/>
            <person name="Geiler-Samerotte K.A."/>
            <person name="Gerlach D."/>
            <person name="Hatcher P."/>
            <person name="Jogdeo S."/>
            <person name="Krijgsveld J."/>
            <person name="Kriventseva E.V."/>
            <person name="Kultz D."/>
            <person name="Laforsch C."/>
            <person name="Lindquist E."/>
            <person name="Lopez J."/>
            <person name="Manak J.R."/>
            <person name="Muller J."/>
            <person name="Pangilinan J."/>
            <person name="Patwardhan R.P."/>
            <person name="Pitluck S."/>
            <person name="Pritham E.J."/>
            <person name="Rechtsteiner A."/>
            <person name="Rho M."/>
            <person name="Rogozin I.B."/>
            <person name="Sakarya O."/>
            <person name="Salamov A."/>
            <person name="Schaack S."/>
            <person name="Shapiro H."/>
            <person name="Shiga Y."/>
            <person name="Skalitzky C."/>
            <person name="Smith Z."/>
            <person name="Souvorov A."/>
            <person name="Sung W."/>
            <person name="Tang Z."/>
            <person name="Tsuchiya D."/>
            <person name="Tu H."/>
            <person name="Vos H."/>
            <person name="Wang M."/>
            <person name="Wolf Y.I."/>
            <person name="Yamagata H."/>
            <person name="Yamada T."/>
            <person name="Ye Y."/>
            <person name="Shaw J.R."/>
            <person name="Andrews J."/>
            <person name="Crease T.J."/>
            <person name="Tang H."/>
            <person name="Lucas S.M."/>
            <person name="Robertson H.M."/>
            <person name="Bork P."/>
            <person name="Koonin E.V."/>
            <person name="Zdobnov E.M."/>
            <person name="Grigoriev I.V."/>
            <person name="Lynch M."/>
            <person name="Boore J.L."/>
        </authorList>
    </citation>
    <scope>NUCLEOTIDE SEQUENCE [LARGE SCALE GENOMIC DNA]</scope>
</reference>
<dbReference type="HOGENOM" id="CLU_010194_2_0_1"/>
<dbReference type="PRINTS" id="PR00080">
    <property type="entry name" value="SDRFAMILY"/>
</dbReference>
<protein>
    <submittedName>
        <fullName evidence="3">Uncharacterized protein</fullName>
    </submittedName>
</protein>
<dbReference type="PhylomeDB" id="E9G3X0"/>
<sequence length="331" mass="36991">QIVSTGRAVLITGCDSGFGNELAKKLNAMGFTVFAGCLDEKSNGAIELNRIGDETGQRLHVVQMDVTKQEEVGKALDYVEKHLPENGLWGVVNNAGQYGSPGCFEWIPTHVLEKEMSVNLFGAIRVTNAFLPLIRRSQGRIVNVSSIMDRMTSPFSGCYTITKGAIESYSAILRLEMKRFNVQVVVIEPGNFMAATNINKSNAGEDTCQSRRLWDQLDDQIKNDYGEECFQQVISINRKLADISVKPHTVVDAMANAVSRLYPKNRYFVANMSDKIMAYGMQFLPLWISDRLLLAIINNPVLFDSMQHFKYVVLIPFLAALFWLGAKICNM</sequence>
<evidence type="ECO:0000256" key="2">
    <source>
        <dbReference type="RuleBase" id="RU000363"/>
    </source>
</evidence>
<dbReference type="PANTHER" id="PTHR43313">
    <property type="entry name" value="SHORT-CHAIN DEHYDROGENASE/REDUCTASE FAMILY 9C"/>
    <property type="match status" value="1"/>
</dbReference>
<dbReference type="InParanoid" id="E9G3X0"/>
<comment type="similarity">
    <text evidence="2">Belongs to the short-chain dehydrogenases/reductases (SDR) family.</text>
</comment>
<dbReference type="PROSITE" id="PS00061">
    <property type="entry name" value="ADH_SHORT"/>
    <property type="match status" value="1"/>
</dbReference>
<gene>
    <name evidence="3" type="ORF">DAPPUDRAFT_45200</name>
</gene>
<dbReference type="Pfam" id="PF00106">
    <property type="entry name" value="adh_short"/>
    <property type="match status" value="1"/>
</dbReference>
<dbReference type="InterPro" id="IPR020904">
    <property type="entry name" value="Sc_DH/Rdtase_CS"/>
</dbReference>
<dbReference type="InterPro" id="IPR036291">
    <property type="entry name" value="NAD(P)-bd_dom_sf"/>
</dbReference>
<evidence type="ECO:0000256" key="1">
    <source>
        <dbReference type="ARBA" id="ARBA00023002"/>
    </source>
</evidence>
<feature type="non-terminal residue" evidence="3">
    <location>
        <position position="1"/>
    </location>
</feature>
<dbReference type="PRINTS" id="PR00081">
    <property type="entry name" value="GDHRDH"/>
</dbReference>
<dbReference type="STRING" id="6669.E9G3X0"/>
<dbReference type="SUPFAM" id="SSF51735">
    <property type="entry name" value="NAD(P)-binding Rossmann-fold domains"/>
    <property type="match status" value="1"/>
</dbReference>
<dbReference type="eggNOG" id="KOG1610">
    <property type="taxonomic scope" value="Eukaryota"/>
</dbReference>
<keyword evidence="1" id="KW-0560">Oxidoreductase</keyword>
<dbReference type="EMBL" id="GL732531">
    <property type="protein sequence ID" value="EFX85845.1"/>
    <property type="molecule type" value="Genomic_DNA"/>
</dbReference>
<accession>E9G3X0</accession>
<dbReference type="OrthoDB" id="2102561at2759"/>
<organism evidence="3 4">
    <name type="scientific">Daphnia pulex</name>
    <name type="common">Water flea</name>
    <dbReference type="NCBI Taxonomy" id="6669"/>
    <lineage>
        <taxon>Eukaryota</taxon>
        <taxon>Metazoa</taxon>
        <taxon>Ecdysozoa</taxon>
        <taxon>Arthropoda</taxon>
        <taxon>Crustacea</taxon>
        <taxon>Branchiopoda</taxon>
        <taxon>Diplostraca</taxon>
        <taxon>Cladocera</taxon>
        <taxon>Anomopoda</taxon>
        <taxon>Daphniidae</taxon>
        <taxon>Daphnia</taxon>
    </lineage>
</organism>
<dbReference type="Proteomes" id="UP000000305">
    <property type="component" value="Unassembled WGS sequence"/>
</dbReference>
<dbReference type="InterPro" id="IPR002347">
    <property type="entry name" value="SDR_fam"/>
</dbReference>
<dbReference type="OMA" id="NTIACKH"/>
<name>E9G3X0_DAPPU</name>